<comment type="caution">
    <text evidence="10">The sequence shown here is derived from an EMBL/GenBank/DDBJ whole genome shotgun (WGS) entry which is preliminary data.</text>
</comment>
<name>A0A094IU91_9GAMM</name>
<feature type="binding site" evidence="9">
    <location>
        <position position="121"/>
    </location>
    <ligand>
        <name>S-adenosyl-L-methionine</name>
        <dbReference type="ChEBI" id="CHEBI:59789"/>
    </ligand>
</feature>
<evidence type="ECO:0000256" key="7">
    <source>
        <dbReference type="ARBA" id="ARBA00022679"/>
    </source>
</evidence>
<dbReference type="NCBIfam" id="TIGR03840">
    <property type="entry name" value="TMPT_Se_Te"/>
    <property type="match status" value="1"/>
</dbReference>
<dbReference type="GO" id="GO:0005737">
    <property type="term" value="C:cytoplasm"/>
    <property type="evidence" value="ECO:0007669"/>
    <property type="project" value="UniProtKB-SubCell"/>
</dbReference>
<dbReference type="Pfam" id="PF05724">
    <property type="entry name" value="TPMT"/>
    <property type="match status" value="1"/>
</dbReference>
<dbReference type="PANTHER" id="PTHR10259">
    <property type="entry name" value="THIOPURINE S-METHYLTRANSFERASE"/>
    <property type="match status" value="1"/>
</dbReference>
<dbReference type="InterPro" id="IPR029063">
    <property type="entry name" value="SAM-dependent_MTases_sf"/>
</dbReference>
<dbReference type="EMBL" id="JPIN01000002">
    <property type="protein sequence ID" value="KFZ29359.1"/>
    <property type="molecule type" value="Genomic_DNA"/>
</dbReference>
<evidence type="ECO:0000256" key="1">
    <source>
        <dbReference type="ARBA" id="ARBA00000903"/>
    </source>
</evidence>
<dbReference type="OrthoDB" id="9778208at2"/>
<comment type="similarity">
    <text evidence="3 9">Belongs to the class I-like SAM-binding methyltransferase superfamily. TPMT family.</text>
</comment>
<protein>
    <recommendedName>
        <fullName evidence="4 9">Thiopurine S-methyltransferase</fullName>
        <ecNumber evidence="4 9">2.1.1.67</ecNumber>
    </recommendedName>
    <alternativeName>
        <fullName evidence="9">Thiopurine methyltransferase</fullName>
    </alternativeName>
</protein>
<dbReference type="InterPro" id="IPR022474">
    <property type="entry name" value="Thiopur_S-MeTfrase_Se/Te_detox"/>
</dbReference>
<dbReference type="PIRSF" id="PIRSF023956">
    <property type="entry name" value="Thiopurine_S-methyltransferase"/>
    <property type="match status" value="1"/>
</dbReference>
<proteinExistence type="inferred from homology"/>
<dbReference type="InterPro" id="IPR025835">
    <property type="entry name" value="Thiopurine_S-MeTrfase"/>
</dbReference>
<feature type="binding site" evidence="9">
    <location>
        <position position="64"/>
    </location>
    <ligand>
        <name>S-adenosyl-L-methionine</name>
        <dbReference type="ChEBI" id="CHEBI:59789"/>
    </ligand>
</feature>
<comment type="catalytic activity">
    <reaction evidence="1 9">
        <text>S-adenosyl-L-methionine + a thiopurine = S-adenosyl-L-homocysteine + a thiopurine S-methylether.</text>
        <dbReference type="EC" id="2.1.1.67"/>
    </reaction>
</comment>
<keyword evidence="5 9" id="KW-0963">Cytoplasm</keyword>
<evidence type="ECO:0000256" key="9">
    <source>
        <dbReference type="HAMAP-Rule" id="MF_00812"/>
    </source>
</evidence>
<dbReference type="InterPro" id="IPR008854">
    <property type="entry name" value="TPMT"/>
</dbReference>
<dbReference type="GO" id="GO:0008119">
    <property type="term" value="F:thiopurine S-methyltransferase activity"/>
    <property type="evidence" value="ECO:0007669"/>
    <property type="project" value="UniProtKB-UniRule"/>
</dbReference>
<evidence type="ECO:0000256" key="6">
    <source>
        <dbReference type="ARBA" id="ARBA00022603"/>
    </source>
</evidence>
<gene>
    <name evidence="9" type="primary">tpm</name>
    <name evidence="10" type="ORF">IDAT_03075</name>
</gene>
<dbReference type="Gene3D" id="3.40.50.150">
    <property type="entry name" value="Vaccinia Virus protein VP39"/>
    <property type="match status" value="1"/>
</dbReference>
<dbReference type="Proteomes" id="UP000053718">
    <property type="component" value="Unassembled WGS sequence"/>
</dbReference>
<keyword evidence="8 9" id="KW-0949">S-adenosyl-L-methionine</keyword>
<organism evidence="10 11">
    <name type="scientific">Pseudidiomarina atlantica</name>
    <dbReference type="NCBI Taxonomy" id="1517416"/>
    <lineage>
        <taxon>Bacteria</taxon>
        <taxon>Pseudomonadati</taxon>
        <taxon>Pseudomonadota</taxon>
        <taxon>Gammaproteobacteria</taxon>
        <taxon>Alteromonadales</taxon>
        <taxon>Idiomarinaceae</taxon>
        <taxon>Pseudidiomarina</taxon>
    </lineage>
</organism>
<dbReference type="FunFam" id="3.40.50.150:FF:000101">
    <property type="entry name" value="Thiopurine S-methyltransferase"/>
    <property type="match status" value="1"/>
</dbReference>
<evidence type="ECO:0000313" key="10">
    <source>
        <dbReference type="EMBL" id="KFZ29359.1"/>
    </source>
</evidence>
<evidence type="ECO:0000256" key="5">
    <source>
        <dbReference type="ARBA" id="ARBA00022490"/>
    </source>
</evidence>
<feature type="binding site" evidence="9">
    <location>
        <position position="10"/>
    </location>
    <ligand>
        <name>S-adenosyl-L-methionine</name>
        <dbReference type="ChEBI" id="CHEBI:59789"/>
    </ligand>
</feature>
<dbReference type="AlphaFoldDB" id="A0A094IU91"/>
<dbReference type="eggNOG" id="COG0500">
    <property type="taxonomic scope" value="Bacteria"/>
</dbReference>
<evidence type="ECO:0000256" key="4">
    <source>
        <dbReference type="ARBA" id="ARBA00011905"/>
    </source>
</evidence>
<feature type="binding site" evidence="9">
    <location>
        <position position="43"/>
    </location>
    <ligand>
        <name>S-adenosyl-L-methionine</name>
        <dbReference type="ChEBI" id="CHEBI:59789"/>
    </ligand>
</feature>
<evidence type="ECO:0000313" key="11">
    <source>
        <dbReference type="Proteomes" id="UP000053718"/>
    </source>
</evidence>
<dbReference type="NCBIfam" id="NF009732">
    <property type="entry name" value="PRK13255.1"/>
    <property type="match status" value="1"/>
</dbReference>
<dbReference type="RefSeq" id="WP_034730393.1">
    <property type="nucleotide sequence ID" value="NZ_JPIN01000002.1"/>
</dbReference>
<evidence type="ECO:0000256" key="2">
    <source>
        <dbReference type="ARBA" id="ARBA00004496"/>
    </source>
</evidence>
<sequence length="212" mass="24447">MDHNFWHQRWQQQQIGFHRDAFHELLTEYFPQACPTGRILVPLCGKTKDMLWLLDQGYKVFGIELSELAVQAFFAENQLKPQVASVGNFKQYTLDELVIWVGDVFDLTPKDLADVDGWYDRAALVALPPEMRTRYVELLRQTLPSGSRGLLVTVEYPDGYREGPPFSVPEDEVKSAYGQRFKVQRRARIQGFVNNEPSIDSPVTEQAYVIYD</sequence>
<dbReference type="STRING" id="1517416.IDAT_03075"/>
<evidence type="ECO:0000256" key="3">
    <source>
        <dbReference type="ARBA" id="ARBA00008145"/>
    </source>
</evidence>
<keyword evidence="7 9" id="KW-0808">Transferase</keyword>
<dbReference type="HAMAP" id="MF_00812">
    <property type="entry name" value="Thiopur_methtran"/>
    <property type="match status" value="1"/>
</dbReference>
<dbReference type="GO" id="GO:0010038">
    <property type="term" value="P:response to metal ion"/>
    <property type="evidence" value="ECO:0007669"/>
    <property type="project" value="InterPro"/>
</dbReference>
<keyword evidence="11" id="KW-1185">Reference proteome</keyword>
<dbReference type="SUPFAM" id="SSF53335">
    <property type="entry name" value="S-adenosyl-L-methionine-dependent methyltransferases"/>
    <property type="match status" value="1"/>
</dbReference>
<evidence type="ECO:0000256" key="8">
    <source>
        <dbReference type="ARBA" id="ARBA00022691"/>
    </source>
</evidence>
<dbReference type="PROSITE" id="PS51585">
    <property type="entry name" value="SAM_MT_TPMT"/>
    <property type="match status" value="1"/>
</dbReference>
<dbReference type="PANTHER" id="PTHR10259:SF11">
    <property type="entry name" value="THIOPURINE S-METHYLTRANSFERASE"/>
    <property type="match status" value="1"/>
</dbReference>
<accession>A0A094IU91</accession>
<comment type="subcellular location">
    <subcellularLocation>
        <location evidence="2 9">Cytoplasm</location>
    </subcellularLocation>
</comment>
<keyword evidence="6 9" id="KW-0489">Methyltransferase</keyword>
<reference evidence="10 11" key="1">
    <citation type="submission" date="2014-06" db="EMBL/GenBank/DDBJ databases">
        <title>Draft genome sequence of Idiomarina sp. MCCC 1A10513.</title>
        <authorList>
            <person name="Du J."/>
            <person name="Lai Q."/>
            <person name="Shao Z."/>
        </authorList>
    </citation>
    <scope>NUCLEOTIDE SEQUENCE [LARGE SCALE GENOMIC DNA]</scope>
    <source>
        <strain evidence="10 11">MCCC 1A10513</strain>
    </source>
</reference>
<dbReference type="EC" id="2.1.1.67" evidence="4 9"/>
<dbReference type="GO" id="GO:0032259">
    <property type="term" value="P:methylation"/>
    <property type="evidence" value="ECO:0007669"/>
    <property type="project" value="UniProtKB-KW"/>
</dbReference>